<dbReference type="AlphaFoldDB" id="A0A0D2BBV6"/>
<dbReference type="SUPFAM" id="SSF56529">
    <property type="entry name" value="FAH"/>
    <property type="match status" value="1"/>
</dbReference>
<evidence type="ECO:0000256" key="2">
    <source>
        <dbReference type="ARBA" id="ARBA00022723"/>
    </source>
</evidence>
<organism evidence="4 5">
    <name type="scientific">Cladophialophora immunda</name>
    <dbReference type="NCBI Taxonomy" id="569365"/>
    <lineage>
        <taxon>Eukaryota</taxon>
        <taxon>Fungi</taxon>
        <taxon>Dikarya</taxon>
        <taxon>Ascomycota</taxon>
        <taxon>Pezizomycotina</taxon>
        <taxon>Eurotiomycetes</taxon>
        <taxon>Chaetothyriomycetidae</taxon>
        <taxon>Chaetothyriales</taxon>
        <taxon>Herpotrichiellaceae</taxon>
        <taxon>Cladophialophora</taxon>
    </lineage>
</organism>
<dbReference type="STRING" id="569365.A0A0D2BBV6"/>
<dbReference type="InterPro" id="IPR011234">
    <property type="entry name" value="Fumarylacetoacetase-like_C"/>
</dbReference>
<keyword evidence="2" id="KW-0479">Metal-binding</keyword>
<dbReference type="HOGENOM" id="CLU_028458_2_1_1"/>
<dbReference type="OrthoDB" id="411064at2759"/>
<gene>
    <name evidence="4" type="ORF">PV07_01744</name>
</gene>
<evidence type="ECO:0000259" key="3">
    <source>
        <dbReference type="Pfam" id="PF01557"/>
    </source>
</evidence>
<feature type="domain" description="Fumarylacetoacetase-like C-terminal" evidence="3">
    <location>
        <begin position="76"/>
        <end position="287"/>
    </location>
</feature>
<dbReference type="VEuPathDB" id="FungiDB:PV07_01744"/>
<dbReference type="PANTHER" id="PTHR11820">
    <property type="entry name" value="ACYLPYRUVASE"/>
    <property type="match status" value="1"/>
</dbReference>
<sequence>MTWQRLIKFRAPQGQTHYGDPIINHADELLQKLEAKTLKAKVFEGSSIPALKPTGTEVEVAELIGPLTPADVPIVKCIGLNYMKHIKEAGRTPPPYPSIFIKGAPSIASWNEDIPIHPIIQKPDMLDYEGEMCILIGKDAKNVPREKALDYIAGYMVGNDISARSWQRDPKFAGNVPQWCFAKGFDKFAPVGPMLVSPSVVGLAENLRLQTLVNGEMRQDTNTDDLIFSVADIVSFSSQGTTLQEGTVIMTGTPSGVALGMDPPGWLKDGDVVEVKIEQLGSIRNRMVWEHGSMVWQKPS</sequence>
<evidence type="ECO:0000313" key="4">
    <source>
        <dbReference type="EMBL" id="KIW35017.1"/>
    </source>
</evidence>
<dbReference type="GO" id="GO:0006107">
    <property type="term" value="P:oxaloacetate metabolic process"/>
    <property type="evidence" value="ECO:0007669"/>
    <property type="project" value="UniProtKB-ARBA"/>
</dbReference>
<dbReference type="Proteomes" id="UP000054466">
    <property type="component" value="Unassembled WGS sequence"/>
</dbReference>
<dbReference type="GO" id="GO:0046872">
    <property type="term" value="F:metal ion binding"/>
    <property type="evidence" value="ECO:0007669"/>
    <property type="project" value="UniProtKB-KW"/>
</dbReference>
<accession>A0A0D2BBV6</accession>
<dbReference type="Pfam" id="PF01557">
    <property type="entry name" value="FAA_hydrolase"/>
    <property type="match status" value="1"/>
</dbReference>
<dbReference type="RefSeq" id="XP_016255233.1">
    <property type="nucleotide sequence ID" value="XM_016388305.1"/>
</dbReference>
<dbReference type="EMBL" id="KN847040">
    <property type="protein sequence ID" value="KIW35017.1"/>
    <property type="molecule type" value="Genomic_DNA"/>
</dbReference>
<dbReference type="PANTHER" id="PTHR11820:SF100">
    <property type="entry name" value="FUMARYLACETOACETATE HYDROLASE FAMILY PROTEIN (AFU_ORTHOLOGUE AFUA_4G01490)"/>
    <property type="match status" value="1"/>
</dbReference>
<dbReference type="GeneID" id="27340938"/>
<evidence type="ECO:0000256" key="1">
    <source>
        <dbReference type="ARBA" id="ARBA00010211"/>
    </source>
</evidence>
<dbReference type="Gene3D" id="3.90.850.10">
    <property type="entry name" value="Fumarylacetoacetase-like, C-terminal domain"/>
    <property type="match status" value="1"/>
</dbReference>
<keyword evidence="5" id="KW-1185">Reference proteome</keyword>
<name>A0A0D2BBV6_9EURO</name>
<dbReference type="GO" id="GO:0050163">
    <property type="term" value="F:oxaloacetate tautomerase activity"/>
    <property type="evidence" value="ECO:0007669"/>
    <property type="project" value="UniProtKB-ARBA"/>
</dbReference>
<reference evidence="4 5" key="1">
    <citation type="submission" date="2015-01" db="EMBL/GenBank/DDBJ databases">
        <title>The Genome Sequence of Cladophialophora immunda CBS83496.</title>
        <authorList>
            <consortium name="The Broad Institute Genomics Platform"/>
            <person name="Cuomo C."/>
            <person name="de Hoog S."/>
            <person name="Gorbushina A."/>
            <person name="Stielow B."/>
            <person name="Teixiera M."/>
            <person name="Abouelleil A."/>
            <person name="Chapman S.B."/>
            <person name="Priest M."/>
            <person name="Young S.K."/>
            <person name="Wortman J."/>
            <person name="Nusbaum C."/>
            <person name="Birren B."/>
        </authorList>
    </citation>
    <scope>NUCLEOTIDE SEQUENCE [LARGE SCALE GENOMIC DNA]</scope>
    <source>
        <strain evidence="4 5">CBS 83496</strain>
    </source>
</reference>
<proteinExistence type="inferred from homology"/>
<evidence type="ECO:0000313" key="5">
    <source>
        <dbReference type="Proteomes" id="UP000054466"/>
    </source>
</evidence>
<comment type="similarity">
    <text evidence="1">Belongs to the FAH family.</text>
</comment>
<protein>
    <recommendedName>
        <fullName evidence="3">Fumarylacetoacetase-like C-terminal domain-containing protein</fullName>
    </recommendedName>
</protein>
<dbReference type="InterPro" id="IPR036663">
    <property type="entry name" value="Fumarylacetoacetase_C_sf"/>
</dbReference>
<dbReference type="FunFam" id="3.90.850.10:FF:000002">
    <property type="entry name" value="2-hydroxyhepta-2,4-diene-1,7-dioate isomerase"/>
    <property type="match status" value="1"/>
</dbReference>